<reference evidence="2" key="1">
    <citation type="submission" date="2019-08" db="EMBL/GenBank/DDBJ databases">
        <authorList>
            <person name="Kucharzyk K."/>
            <person name="Murdoch R.W."/>
            <person name="Higgins S."/>
            <person name="Loffler F."/>
        </authorList>
    </citation>
    <scope>NUCLEOTIDE SEQUENCE</scope>
</reference>
<comment type="caution">
    <text evidence="2">The sequence shown here is derived from an EMBL/GenBank/DDBJ whole genome shotgun (WGS) entry which is preliminary data.</text>
</comment>
<accession>A0A644X858</accession>
<sequence>MKLNIIRIQCIVMKELDFKMKFLGPFVISIGVVLIVNSILKSYVTNVSSTGLIFGILILLIGIIINIKSKKKEN</sequence>
<evidence type="ECO:0000313" key="2">
    <source>
        <dbReference type="EMBL" id="MPM12342.1"/>
    </source>
</evidence>
<feature type="transmembrane region" description="Helical" evidence="1">
    <location>
        <begin position="21"/>
        <end position="40"/>
    </location>
</feature>
<gene>
    <name evidence="2" type="ORF">SDC9_58695</name>
</gene>
<keyword evidence="1" id="KW-0812">Transmembrane</keyword>
<dbReference type="EMBL" id="VSSQ01001957">
    <property type="protein sequence ID" value="MPM12342.1"/>
    <property type="molecule type" value="Genomic_DNA"/>
</dbReference>
<organism evidence="2">
    <name type="scientific">bioreactor metagenome</name>
    <dbReference type="NCBI Taxonomy" id="1076179"/>
    <lineage>
        <taxon>unclassified sequences</taxon>
        <taxon>metagenomes</taxon>
        <taxon>ecological metagenomes</taxon>
    </lineage>
</organism>
<evidence type="ECO:0000256" key="1">
    <source>
        <dbReference type="SAM" id="Phobius"/>
    </source>
</evidence>
<dbReference type="AlphaFoldDB" id="A0A644X858"/>
<proteinExistence type="predicted"/>
<keyword evidence="1" id="KW-0472">Membrane</keyword>
<keyword evidence="1" id="KW-1133">Transmembrane helix</keyword>
<feature type="transmembrane region" description="Helical" evidence="1">
    <location>
        <begin position="46"/>
        <end position="67"/>
    </location>
</feature>
<name>A0A644X858_9ZZZZ</name>
<protein>
    <submittedName>
        <fullName evidence="2">Uncharacterized protein</fullName>
    </submittedName>
</protein>